<evidence type="ECO:0000313" key="2">
    <source>
        <dbReference type="EMBL" id="RDW76828.1"/>
    </source>
</evidence>
<dbReference type="Proteomes" id="UP000256690">
    <property type="component" value="Unassembled WGS sequence"/>
</dbReference>
<sequence>MTERFFFDDWVGGTVDIAHPPQTSQWVLETKLSDRNSQPSAEDWNEPGTGQAVPGAAHGTFICRNLKNPEETAVLNVLMQVPNAGSEYSILPERARQAATTLPFEAQRELAPLSTLKSLERDERDRIRNAFRVAFVDCVQAGIYPSQLNPANLYWDSDASRIVIAGFRNSRPAEPKDHWSDIEWIAWSLAKAPVGYA</sequence>
<dbReference type="EMBL" id="PVWQ01000007">
    <property type="protein sequence ID" value="RDW76828.1"/>
    <property type="molecule type" value="Genomic_DNA"/>
</dbReference>
<dbReference type="GeneID" id="38117190"/>
<proteinExistence type="predicted"/>
<reference evidence="2 3" key="1">
    <citation type="journal article" date="2018" name="IMA Fungus">
        <title>IMA Genome-F 9: Draft genome sequence of Annulohypoxylon stygium, Aspergillus mulundensis, Berkeleyomyces basicola (syn. Thielaviopsis basicola), Ceratocystis smalleyi, two Cercospora beticola strains, Coleophoma cylindrospora, Fusarium fracticaudum, Phialophora cf. hyalina, and Morchella septimelata.</title>
        <authorList>
            <person name="Wingfield B.D."/>
            <person name="Bills G.F."/>
            <person name="Dong Y."/>
            <person name="Huang W."/>
            <person name="Nel W.J."/>
            <person name="Swalarsk-Parry B.S."/>
            <person name="Vaghefi N."/>
            <person name="Wilken P.M."/>
            <person name="An Z."/>
            <person name="de Beer Z.W."/>
            <person name="De Vos L."/>
            <person name="Chen L."/>
            <person name="Duong T.A."/>
            <person name="Gao Y."/>
            <person name="Hammerbacher A."/>
            <person name="Kikkert J.R."/>
            <person name="Li Y."/>
            <person name="Li H."/>
            <person name="Li K."/>
            <person name="Li Q."/>
            <person name="Liu X."/>
            <person name="Ma X."/>
            <person name="Naidoo K."/>
            <person name="Pethybridge S.J."/>
            <person name="Sun J."/>
            <person name="Steenkamp E.T."/>
            <person name="van der Nest M.A."/>
            <person name="van Wyk S."/>
            <person name="Wingfield M.J."/>
            <person name="Xiong C."/>
            <person name="Yue Q."/>
            <person name="Zhang X."/>
        </authorList>
    </citation>
    <scope>NUCLEOTIDE SEQUENCE [LARGE SCALE GENOMIC DNA]</scope>
    <source>
        <strain evidence="2 3">DSM 5745</strain>
    </source>
</reference>
<protein>
    <submittedName>
        <fullName evidence="2">Uncharacterized protein</fullName>
    </submittedName>
</protein>
<comment type="caution">
    <text evidence="2">The sequence shown here is derived from an EMBL/GenBank/DDBJ whole genome shotgun (WGS) entry which is preliminary data.</text>
</comment>
<dbReference type="RefSeq" id="XP_026603140.1">
    <property type="nucleotide sequence ID" value="XM_026748836.1"/>
</dbReference>
<dbReference type="OrthoDB" id="5401170at2759"/>
<organism evidence="2 3">
    <name type="scientific">Aspergillus mulundensis</name>
    <dbReference type="NCBI Taxonomy" id="1810919"/>
    <lineage>
        <taxon>Eukaryota</taxon>
        <taxon>Fungi</taxon>
        <taxon>Dikarya</taxon>
        <taxon>Ascomycota</taxon>
        <taxon>Pezizomycotina</taxon>
        <taxon>Eurotiomycetes</taxon>
        <taxon>Eurotiomycetidae</taxon>
        <taxon>Eurotiales</taxon>
        <taxon>Aspergillaceae</taxon>
        <taxon>Aspergillus</taxon>
        <taxon>Aspergillus subgen. Nidulantes</taxon>
    </lineage>
</organism>
<evidence type="ECO:0000313" key="3">
    <source>
        <dbReference type="Proteomes" id="UP000256690"/>
    </source>
</evidence>
<name>A0A3D8RS86_9EURO</name>
<keyword evidence="3" id="KW-1185">Reference proteome</keyword>
<evidence type="ECO:0000256" key="1">
    <source>
        <dbReference type="SAM" id="MobiDB-lite"/>
    </source>
</evidence>
<gene>
    <name evidence="2" type="ORF">DSM5745_06820</name>
</gene>
<feature type="region of interest" description="Disordered" evidence="1">
    <location>
        <begin position="32"/>
        <end position="52"/>
    </location>
</feature>
<accession>A0A3D8RS86</accession>
<dbReference type="AlphaFoldDB" id="A0A3D8RS86"/>